<evidence type="ECO:0000313" key="1">
    <source>
        <dbReference type="EMBL" id="JAH64834.1"/>
    </source>
</evidence>
<name>A0A0E9UG40_ANGAN</name>
<proteinExistence type="predicted"/>
<accession>A0A0E9UG40</accession>
<dbReference type="EMBL" id="GBXM01043743">
    <property type="protein sequence ID" value="JAH64834.1"/>
    <property type="molecule type" value="Transcribed_RNA"/>
</dbReference>
<reference evidence="1" key="1">
    <citation type="submission" date="2014-11" db="EMBL/GenBank/DDBJ databases">
        <authorList>
            <person name="Amaro Gonzalez C."/>
        </authorList>
    </citation>
    <scope>NUCLEOTIDE SEQUENCE</scope>
</reference>
<organism evidence="1">
    <name type="scientific">Anguilla anguilla</name>
    <name type="common">European freshwater eel</name>
    <name type="synonym">Muraena anguilla</name>
    <dbReference type="NCBI Taxonomy" id="7936"/>
    <lineage>
        <taxon>Eukaryota</taxon>
        <taxon>Metazoa</taxon>
        <taxon>Chordata</taxon>
        <taxon>Craniata</taxon>
        <taxon>Vertebrata</taxon>
        <taxon>Euteleostomi</taxon>
        <taxon>Actinopterygii</taxon>
        <taxon>Neopterygii</taxon>
        <taxon>Teleostei</taxon>
        <taxon>Anguilliformes</taxon>
        <taxon>Anguillidae</taxon>
        <taxon>Anguilla</taxon>
    </lineage>
</organism>
<sequence length="48" mass="5745">MPDVRQIKMVLKDQPRFQHQLLYRTDTMGSVHCQVVSRPRGELLSHRR</sequence>
<reference evidence="1" key="2">
    <citation type="journal article" date="2015" name="Fish Shellfish Immunol.">
        <title>Early steps in the European eel (Anguilla anguilla)-Vibrio vulnificus interaction in the gills: Role of the RtxA13 toxin.</title>
        <authorList>
            <person name="Callol A."/>
            <person name="Pajuelo D."/>
            <person name="Ebbesson L."/>
            <person name="Teles M."/>
            <person name="MacKenzie S."/>
            <person name="Amaro C."/>
        </authorList>
    </citation>
    <scope>NUCLEOTIDE SEQUENCE</scope>
</reference>
<dbReference type="AlphaFoldDB" id="A0A0E9UG40"/>
<protein>
    <submittedName>
        <fullName evidence="1">Uncharacterized protein</fullName>
    </submittedName>
</protein>